<accession>F8AJX7</accession>
<proteinExistence type="predicted"/>
<dbReference type="HOGENOM" id="CLU_208223_0_0_2"/>
<dbReference type="AlphaFoldDB" id="F8AJX7"/>
<evidence type="ECO:0000256" key="1">
    <source>
        <dbReference type="SAM" id="Coils"/>
    </source>
</evidence>
<dbReference type="GeneID" id="10773524"/>
<keyword evidence="2" id="KW-1133">Transmembrane helix</keyword>
<name>F8AJX7_METOI</name>
<keyword evidence="1" id="KW-0175">Coiled coil</keyword>
<dbReference type="STRING" id="647113.Metok_1368"/>
<feature type="coiled-coil region" evidence="1">
    <location>
        <begin position="25"/>
        <end position="59"/>
    </location>
</feature>
<keyword evidence="2" id="KW-0472">Membrane</keyword>
<feature type="transmembrane region" description="Helical" evidence="2">
    <location>
        <begin position="6"/>
        <end position="26"/>
    </location>
</feature>
<evidence type="ECO:0000313" key="4">
    <source>
        <dbReference type="Proteomes" id="UP000009296"/>
    </source>
</evidence>
<dbReference type="eggNOG" id="arCOG05040">
    <property type="taxonomic scope" value="Archaea"/>
</dbReference>
<dbReference type="OrthoDB" id="62743at2157"/>
<gene>
    <name evidence="3" type="ordered locus">Metok_1368</name>
</gene>
<protein>
    <submittedName>
        <fullName evidence="3">Uncharacterized protein</fullName>
    </submittedName>
</protein>
<dbReference type="RefSeq" id="WP_013867515.1">
    <property type="nucleotide sequence ID" value="NC_015636.1"/>
</dbReference>
<organism evidence="3 4">
    <name type="scientific">Methanothermococcus okinawensis (strain DSM 14208 / JCM 11175 / IH1)</name>
    <dbReference type="NCBI Taxonomy" id="647113"/>
    <lineage>
        <taxon>Archaea</taxon>
        <taxon>Methanobacteriati</taxon>
        <taxon>Methanobacteriota</taxon>
        <taxon>Methanomada group</taxon>
        <taxon>Methanococci</taxon>
        <taxon>Methanococcales</taxon>
        <taxon>Methanococcaceae</taxon>
        <taxon>Methanothermococcus</taxon>
    </lineage>
</organism>
<dbReference type="KEGG" id="mok:Metok_1368"/>
<keyword evidence="4" id="KW-1185">Reference proteome</keyword>
<sequence length="59" mass="6920">MIDITVVFAIAIISLILNILLFTKLMQLKNELDNVKHSTRLTREEVEKLNERLKRIKSL</sequence>
<reference evidence="3" key="1">
    <citation type="submission" date="2011-05" db="EMBL/GenBank/DDBJ databases">
        <title>Complete sequence of chromosome of Methanothermococcus okinawensis IH1.</title>
        <authorList>
            <consortium name="US DOE Joint Genome Institute"/>
            <person name="Lucas S."/>
            <person name="Han J."/>
            <person name="Lapidus A."/>
            <person name="Cheng J.-F."/>
            <person name="Goodwin L."/>
            <person name="Pitluck S."/>
            <person name="Peters L."/>
            <person name="Mikhailova N."/>
            <person name="Held B."/>
            <person name="Han C."/>
            <person name="Tapia R."/>
            <person name="Land M."/>
            <person name="Hauser L."/>
            <person name="Kyrpides N."/>
            <person name="Ivanova N."/>
            <person name="Pagani I."/>
            <person name="Sieprawska-Lupa M."/>
            <person name="Takai K."/>
            <person name="Miyazaki J."/>
            <person name="Whitman W."/>
            <person name="Woyke T."/>
        </authorList>
    </citation>
    <scope>NUCLEOTIDE SEQUENCE</scope>
    <source>
        <strain evidence="3">IH1</strain>
    </source>
</reference>
<evidence type="ECO:0000256" key="2">
    <source>
        <dbReference type="SAM" id="Phobius"/>
    </source>
</evidence>
<keyword evidence="2" id="KW-0812">Transmembrane</keyword>
<dbReference type="Proteomes" id="UP000009296">
    <property type="component" value="Chromosome"/>
</dbReference>
<dbReference type="EMBL" id="CP002792">
    <property type="protein sequence ID" value="AEH07333.1"/>
    <property type="molecule type" value="Genomic_DNA"/>
</dbReference>
<evidence type="ECO:0000313" key="3">
    <source>
        <dbReference type="EMBL" id="AEH07333.1"/>
    </source>
</evidence>